<keyword evidence="5" id="KW-1185">Reference proteome</keyword>
<dbReference type="PANTHER" id="PTHR47505:SF1">
    <property type="entry name" value="DNA UTILIZATION PROTEIN YHGH"/>
    <property type="match status" value="1"/>
</dbReference>
<dbReference type="Pfam" id="PF00156">
    <property type="entry name" value="Pribosyltran"/>
    <property type="match status" value="1"/>
</dbReference>
<dbReference type="InterPro" id="IPR044005">
    <property type="entry name" value="DZR_2"/>
</dbReference>
<dbReference type="PANTHER" id="PTHR47505">
    <property type="entry name" value="DNA UTILIZATION PROTEIN YHGH"/>
    <property type="match status" value="1"/>
</dbReference>
<protein>
    <submittedName>
        <fullName evidence="4">ComF protein</fullName>
    </submittedName>
</protein>
<dbReference type="CDD" id="cd06223">
    <property type="entry name" value="PRTases_typeI"/>
    <property type="match status" value="1"/>
</dbReference>
<name>A0A2P2BV19_9FIRM</name>
<comment type="similarity">
    <text evidence="1">Belongs to the ComF/GntX family.</text>
</comment>
<feature type="domain" description="Phosphoribosyltransferase" evidence="2">
    <location>
        <begin position="201"/>
        <end position="252"/>
    </location>
</feature>
<dbReference type="KEGG" id="rhom:FRIFI_2678"/>
<dbReference type="InterPro" id="IPR029057">
    <property type="entry name" value="PRTase-like"/>
</dbReference>
<sequence length="256" mass="30180">MYNFLIHKQKLIREIFHTSLELLYPDNISCIICNNPIKTTNTYSLCTSCFKELHFILDGCLKCGKPTINDSLGEIDTYNCRYCKCKSFYFDRAISCIEYSEFSKKVVFGLKYNSKTYMSRYIATIMKERIDLEPLEFDYILFVPLHKKRQRKRGFNQSEKIAKYLGEILGKDVLDIIVRTENTKRLYKLNKEERKKELKNVFELKEESFKLKNKNILLVDDIFTTGSTVNEISKILKLNNVNRVTVITFLTRTIDT</sequence>
<reference evidence="4 5" key="1">
    <citation type="submission" date="2014-09" db="EMBL/GenBank/DDBJ databases">
        <authorList>
            <person name="Hornung B.V."/>
        </authorList>
    </citation>
    <scope>NUCLEOTIDE SEQUENCE [LARGE SCALE GENOMIC DNA]</scope>
    <source>
        <strain evidence="4 5">FRIFI</strain>
    </source>
</reference>
<dbReference type="AlphaFoldDB" id="A0A2P2BV19"/>
<proteinExistence type="inferred from homology"/>
<dbReference type="Pfam" id="PF18912">
    <property type="entry name" value="DZR_2"/>
    <property type="match status" value="1"/>
</dbReference>
<dbReference type="InterPro" id="IPR000836">
    <property type="entry name" value="PRTase_dom"/>
</dbReference>
<dbReference type="EMBL" id="LN650648">
    <property type="protein sequence ID" value="CEI74197.1"/>
    <property type="molecule type" value="Genomic_DNA"/>
</dbReference>
<evidence type="ECO:0000259" key="3">
    <source>
        <dbReference type="Pfam" id="PF18912"/>
    </source>
</evidence>
<evidence type="ECO:0000313" key="5">
    <source>
        <dbReference type="Proteomes" id="UP000245695"/>
    </source>
</evidence>
<dbReference type="RefSeq" id="WP_092921915.1">
    <property type="nucleotide sequence ID" value="NZ_FJTZ01000010.1"/>
</dbReference>
<dbReference type="InterPro" id="IPR051910">
    <property type="entry name" value="ComF/GntX_DNA_util-trans"/>
</dbReference>
<accession>A0A2P2BV19</accession>
<dbReference type="Gene3D" id="3.40.50.2020">
    <property type="match status" value="1"/>
</dbReference>
<organism evidence="4 5">
    <name type="scientific">Romboutsia hominis</name>
    <dbReference type="NCBI Taxonomy" id="1507512"/>
    <lineage>
        <taxon>Bacteria</taxon>
        <taxon>Bacillati</taxon>
        <taxon>Bacillota</taxon>
        <taxon>Clostridia</taxon>
        <taxon>Peptostreptococcales</taxon>
        <taxon>Peptostreptococcaceae</taxon>
        <taxon>Romboutsia</taxon>
    </lineage>
</organism>
<feature type="domain" description="Double zinc ribbon" evidence="3">
    <location>
        <begin position="20"/>
        <end position="70"/>
    </location>
</feature>
<gene>
    <name evidence="4" type="ORF">FRIFI_2678</name>
</gene>
<evidence type="ECO:0000259" key="2">
    <source>
        <dbReference type="Pfam" id="PF00156"/>
    </source>
</evidence>
<evidence type="ECO:0000313" key="4">
    <source>
        <dbReference type="EMBL" id="CEI74197.1"/>
    </source>
</evidence>
<evidence type="ECO:0000256" key="1">
    <source>
        <dbReference type="ARBA" id="ARBA00008007"/>
    </source>
</evidence>
<dbReference type="SUPFAM" id="SSF53271">
    <property type="entry name" value="PRTase-like"/>
    <property type="match status" value="1"/>
</dbReference>
<dbReference type="Proteomes" id="UP000245695">
    <property type="component" value="Chromosome 1"/>
</dbReference>